<organism evidence="2 3">
    <name type="scientific">Rhizoclosmatium globosum</name>
    <dbReference type="NCBI Taxonomy" id="329046"/>
    <lineage>
        <taxon>Eukaryota</taxon>
        <taxon>Fungi</taxon>
        <taxon>Fungi incertae sedis</taxon>
        <taxon>Chytridiomycota</taxon>
        <taxon>Chytridiomycota incertae sedis</taxon>
        <taxon>Chytridiomycetes</taxon>
        <taxon>Chytridiales</taxon>
        <taxon>Chytriomycetaceae</taxon>
        <taxon>Rhizoclosmatium</taxon>
    </lineage>
</organism>
<dbReference type="EMBL" id="MCGO01000002">
    <property type="protein sequence ID" value="ORY52954.1"/>
    <property type="molecule type" value="Genomic_DNA"/>
</dbReference>
<name>A0A1Y2D1G2_9FUNG</name>
<sequence length="182" mass="20332">MESLTSMLEGLGTGSPGEVRGRSVKVTTKTTTTTRSVSRKNVITKVTVVTETTVVNSMDLPFIPLPGIKTRTSKAVSVLNDHTDILVYDETAFDLTDAEREIIGCIQTPDCSSNFMELTAKLETEVMNYIIQTPEDQDPESVDSRERLIHYQQAIVAIKLDIAESLGKDYYFNYAKHSFKTW</sequence>
<accession>A0A1Y2D1G2</accession>
<protein>
    <submittedName>
        <fullName evidence="2">Uncharacterized protein</fullName>
    </submittedName>
</protein>
<evidence type="ECO:0000256" key="1">
    <source>
        <dbReference type="SAM" id="MobiDB-lite"/>
    </source>
</evidence>
<evidence type="ECO:0000313" key="2">
    <source>
        <dbReference type="EMBL" id="ORY52954.1"/>
    </source>
</evidence>
<proteinExistence type="predicted"/>
<reference evidence="2 3" key="1">
    <citation type="submission" date="2016-07" db="EMBL/GenBank/DDBJ databases">
        <title>Pervasive Adenine N6-methylation of Active Genes in Fungi.</title>
        <authorList>
            <consortium name="DOE Joint Genome Institute"/>
            <person name="Mondo S.J."/>
            <person name="Dannebaum R.O."/>
            <person name="Kuo R.C."/>
            <person name="Labutti K."/>
            <person name="Haridas S."/>
            <person name="Kuo A."/>
            <person name="Salamov A."/>
            <person name="Ahrendt S.R."/>
            <person name="Lipzen A."/>
            <person name="Sullivan W."/>
            <person name="Andreopoulos W.B."/>
            <person name="Clum A."/>
            <person name="Lindquist E."/>
            <person name="Daum C."/>
            <person name="Ramamoorthy G.K."/>
            <person name="Gryganskyi A."/>
            <person name="Culley D."/>
            <person name="Magnuson J.K."/>
            <person name="James T.Y."/>
            <person name="O'Malley M.A."/>
            <person name="Stajich J.E."/>
            <person name="Spatafora J.W."/>
            <person name="Visel A."/>
            <person name="Grigoriev I.V."/>
        </authorList>
    </citation>
    <scope>NUCLEOTIDE SEQUENCE [LARGE SCALE GENOMIC DNA]</scope>
    <source>
        <strain evidence="2 3">JEL800</strain>
    </source>
</reference>
<dbReference type="AlphaFoldDB" id="A0A1Y2D1G2"/>
<comment type="caution">
    <text evidence="2">The sequence shown here is derived from an EMBL/GenBank/DDBJ whole genome shotgun (WGS) entry which is preliminary data.</text>
</comment>
<feature type="region of interest" description="Disordered" evidence="1">
    <location>
        <begin position="1"/>
        <end position="32"/>
    </location>
</feature>
<dbReference type="Proteomes" id="UP000193642">
    <property type="component" value="Unassembled WGS sequence"/>
</dbReference>
<evidence type="ECO:0000313" key="3">
    <source>
        <dbReference type="Proteomes" id="UP000193642"/>
    </source>
</evidence>
<gene>
    <name evidence="2" type="ORF">BCR33DRAFT_182401</name>
</gene>
<keyword evidence="3" id="KW-1185">Reference proteome</keyword>